<gene>
    <name evidence="2" type="ordered locus">Geob_1792</name>
</gene>
<sequence length="434" mass="44692">MKVNRAILSGFILWVSILSGCGFGGFTDNPNNDAASANQSKTDTDTKITGVVAKGLFKDGTVRVYALNTDGTETLLRTSKINAFGNYSSRISAFKTSTTGSYNGIYLIKATGSYLDESTGSVLTIDEGNPLRAVIANPSGIFTASVTPLTELAARKVLALQQGGKSLASTDVTAANALISEMFKVDIIGTKPVEPDQTPAGIKADTGQGQRDYTLALAAISQMAKADAGALAGTLNALSGDIADGAMSVESAGAFQSALTAFLGSDKNATGITSINNTNLANAGGTTKTIKIATSAKEGANALIRGITVTLVLPPGVTLRANFVTSKEKKEPLSAVVTLPSTMSANTQFQSAYSPPASGARGMVTISLGNAYGFAAGEFLMIKCDVAPGAVPVTSDFTIYRNPDNPEDPKNFQAVDGNGALFPPEVLSAEIMPE</sequence>
<reference evidence="2 3" key="1">
    <citation type="submission" date="2009-01" db="EMBL/GenBank/DDBJ databases">
        <title>Complete sequence of Geobacter sp. FRC-32.</title>
        <authorList>
            <consortium name="US DOE Joint Genome Institute"/>
            <person name="Lucas S."/>
            <person name="Copeland A."/>
            <person name="Lapidus A."/>
            <person name="Glavina del Rio T."/>
            <person name="Dalin E."/>
            <person name="Tice H."/>
            <person name="Bruce D."/>
            <person name="Goodwin L."/>
            <person name="Pitluck S."/>
            <person name="Saunders E."/>
            <person name="Brettin T."/>
            <person name="Detter J.C."/>
            <person name="Han C."/>
            <person name="Larimer F."/>
            <person name="Land M."/>
            <person name="Hauser L."/>
            <person name="Kyrpides N."/>
            <person name="Ovchinnikova G."/>
            <person name="Kostka J."/>
            <person name="Richardson P."/>
        </authorList>
    </citation>
    <scope>NUCLEOTIDE SEQUENCE [LARGE SCALE GENOMIC DNA]</scope>
    <source>
        <strain evidence="3">DSM 22248 / JCM 15807 / FRC-32</strain>
    </source>
</reference>
<name>B9M6U0_GEODF</name>
<evidence type="ECO:0000313" key="2">
    <source>
        <dbReference type="EMBL" id="ACM20150.1"/>
    </source>
</evidence>
<proteinExistence type="predicted"/>
<accession>B9M6U0</accession>
<dbReference type="RefSeq" id="WP_012646879.1">
    <property type="nucleotide sequence ID" value="NC_011979.1"/>
</dbReference>
<dbReference type="EMBL" id="CP001390">
    <property type="protein sequence ID" value="ACM20150.1"/>
    <property type="molecule type" value="Genomic_DNA"/>
</dbReference>
<organism evidence="2 3">
    <name type="scientific">Geotalea daltonii (strain DSM 22248 / JCM 15807 / FRC-32)</name>
    <name type="common">Geobacter daltonii</name>
    <dbReference type="NCBI Taxonomy" id="316067"/>
    <lineage>
        <taxon>Bacteria</taxon>
        <taxon>Pseudomonadati</taxon>
        <taxon>Thermodesulfobacteriota</taxon>
        <taxon>Desulfuromonadia</taxon>
        <taxon>Geobacterales</taxon>
        <taxon>Geobacteraceae</taxon>
        <taxon>Geotalea</taxon>
    </lineage>
</organism>
<evidence type="ECO:0000313" key="3">
    <source>
        <dbReference type="Proteomes" id="UP000007721"/>
    </source>
</evidence>
<dbReference type="HOGENOM" id="CLU_725146_0_0_7"/>
<keyword evidence="2" id="KW-0449">Lipoprotein</keyword>
<dbReference type="PROSITE" id="PS51257">
    <property type="entry name" value="PROKAR_LIPOPROTEIN"/>
    <property type="match status" value="1"/>
</dbReference>
<dbReference type="OrthoDB" id="5394527at2"/>
<protein>
    <submittedName>
        <fullName evidence="2">Lipoprotein, putative</fullName>
    </submittedName>
</protein>
<dbReference type="Proteomes" id="UP000007721">
    <property type="component" value="Chromosome"/>
</dbReference>
<keyword evidence="1" id="KW-0732">Signal</keyword>
<evidence type="ECO:0000256" key="1">
    <source>
        <dbReference type="SAM" id="SignalP"/>
    </source>
</evidence>
<dbReference type="STRING" id="316067.Geob_1792"/>
<keyword evidence="3" id="KW-1185">Reference proteome</keyword>
<dbReference type="AlphaFoldDB" id="B9M6U0"/>
<feature type="chain" id="PRO_5002888765" evidence="1">
    <location>
        <begin position="21"/>
        <end position="434"/>
    </location>
</feature>
<feature type="signal peptide" evidence="1">
    <location>
        <begin position="1"/>
        <end position="20"/>
    </location>
</feature>
<dbReference type="KEGG" id="geo:Geob_1792"/>